<evidence type="ECO:0000256" key="1">
    <source>
        <dbReference type="SAM" id="MobiDB-lite"/>
    </source>
</evidence>
<organism evidence="2 3">
    <name type="scientific">Paraburkholderia caribensis</name>
    <dbReference type="NCBI Taxonomy" id="75105"/>
    <lineage>
        <taxon>Bacteria</taxon>
        <taxon>Pseudomonadati</taxon>
        <taxon>Pseudomonadota</taxon>
        <taxon>Betaproteobacteria</taxon>
        <taxon>Burkholderiales</taxon>
        <taxon>Burkholderiaceae</taxon>
        <taxon>Paraburkholderia</taxon>
    </lineage>
</organism>
<feature type="region of interest" description="Disordered" evidence="1">
    <location>
        <begin position="1"/>
        <end position="29"/>
    </location>
</feature>
<dbReference type="EMBL" id="JAYLVJ010000071">
    <property type="protein sequence ID" value="MEO1759230.1"/>
    <property type="molecule type" value="Genomic_DNA"/>
</dbReference>
<comment type="caution">
    <text evidence="2">The sequence shown here is derived from an EMBL/GenBank/DDBJ whole genome shotgun (WGS) entry which is preliminary data.</text>
</comment>
<dbReference type="Proteomes" id="UP001462961">
    <property type="component" value="Unassembled WGS sequence"/>
</dbReference>
<protein>
    <submittedName>
        <fullName evidence="2">Uncharacterized protein</fullName>
    </submittedName>
</protein>
<dbReference type="RefSeq" id="WP_233445423.1">
    <property type="nucleotide sequence ID" value="NZ_PYUB01000070.1"/>
</dbReference>
<evidence type="ECO:0000313" key="2">
    <source>
        <dbReference type="EMBL" id="MEO1759230.1"/>
    </source>
</evidence>
<evidence type="ECO:0000313" key="3">
    <source>
        <dbReference type="Proteomes" id="UP001462961"/>
    </source>
</evidence>
<name>A0ABV0EAY5_9BURK</name>
<accession>A0ABV0EAY5</accession>
<gene>
    <name evidence="2" type="ORF">VOI32_35650</name>
</gene>
<feature type="compositionally biased region" description="Basic and acidic residues" evidence="1">
    <location>
        <begin position="18"/>
        <end position="27"/>
    </location>
</feature>
<sequence length="78" mass="8642">MPPTEQFPDQDPGTAGADTRKAGEPRNRGLRTAAHLALLLYLERRDLPGSEQQYLGVSGISAEFHPFARPLLVRSRRS</sequence>
<proteinExistence type="predicted"/>
<reference evidence="2 3" key="1">
    <citation type="submission" date="2024-01" db="EMBL/GenBank/DDBJ databases">
        <title>The diversity of rhizobia nodulating Mimosa spp. in eleven states of Brazil covering several biomes is determined by host plant, location, and edaphic factors.</title>
        <authorList>
            <person name="Rouws L."/>
            <person name="Barauna A."/>
            <person name="Beukes C."/>
            <person name="De Faria S.M."/>
            <person name="Gross E."/>
            <person name="Dos Reis Junior F.B."/>
            <person name="Simon M."/>
            <person name="Maluk M."/>
            <person name="Odee D.W."/>
            <person name="Kenicer G."/>
            <person name="Young J.P.W."/>
            <person name="Reis V.M."/>
            <person name="Zilli J."/>
            <person name="James E.K."/>
        </authorList>
    </citation>
    <scope>NUCLEOTIDE SEQUENCE [LARGE SCALE GENOMIC DNA]</scope>
    <source>
        <strain evidence="2 3">JHI1651</strain>
    </source>
</reference>
<keyword evidence="3" id="KW-1185">Reference proteome</keyword>